<reference evidence="2" key="1">
    <citation type="submission" date="2021-02" db="EMBL/GenBank/DDBJ databases">
        <authorList>
            <person name="Nowell W R."/>
        </authorList>
    </citation>
    <scope>NUCLEOTIDE SEQUENCE</scope>
</reference>
<evidence type="ECO:0000259" key="1">
    <source>
        <dbReference type="PROSITE" id="PS50222"/>
    </source>
</evidence>
<dbReference type="Pfam" id="PF13202">
    <property type="entry name" value="EF-hand_5"/>
    <property type="match status" value="1"/>
</dbReference>
<feature type="domain" description="EF-hand" evidence="1">
    <location>
        <begin position="1"/>
        <end position="36"/>
    </location>
</feature>
<comment type="caution">
    <text evidence="2">The sequence shown here is derived from an EMBL/GenBank/DDBJ whole genome shotgun (WGS) entry which is preliminary data.</text>
</comment>
<dbReference type="InterPro" id="IPR002048">
    <property type="entry name" value="EF_hand_dom"/>
</dbReference>
<feature type="non-terminal residue" evidence="2">
    <location>
        <position position="45"/>
    </location>
</feature>
<dbReference type="Proteomes" id="UP000663844">
    <property type="component" value="Unassembled WGS sequence"/>
</dbReference>
<dbReference type="Gene3D" id="1.10.238.10">
    <property type="entry name" value="EF-hand"/>
    <property type="match status" value="1"/>
</dbReference>
<dbReference type="AlphaFoldDB" id="A0A818V0I5"/>
<evidence type="ECO:0000313" key="3">
    <source>
        <dbReference type="EMBL" id="CAF3844810.1"/>
    </source>
</evidence>
<name>A0A818V0I5_9BILA</name>
<dbReference type="Proteomes" id="UP000663868">
    <property type="component" value="Unassembled WGS sequence"/>
</dbReference>
<gene>
    <name evidence="3" type="ORF">KXQ929_LOCUS19724</name>
    <name evidence="2" type="ORF">OXD698_LOCUS12598</name>
</gene>
<protein>
    <recommendedName>
        <fullName evidence="1">EF-hand domain-containing protein</fullName>
    </recommendedName>
</protein>
<sequence>MSAQRFDTQFDRADVNHDGGVDEQEFRQFLGPVRDERRLSGNLST</sequence>
<dbReference type="InterPro" id="IPR011992">
    <property type="entry name" value="EF-hand-dom_pair"/>
</dbReference>
<evidence type="ECO:0000313" key="4">
    <source>
        <dbReference type="Proteomes" id="UP000663844"/>
    </source>
</evidence>
<proteinExistence type="predicted"/>
<dbReference type="PROSITE" id="PS50222">
    <property type="entry name" value="EF_HAND_2"/>
    <property type="match status" value="1"/>
</dbReference>
<dbReference type="SUPFAM" id="SSF47473">
    <property type="entry name" value="EF-hand"/>
    <property type="match status" value="1"/>
</dbReference>
<accession>A0A818V0I5</accession>
<evidence type="ECO:0000313" key="2">
    <source>
        <dbReference type="EMBL" id="CAF3705705.1"/>
    </source>
</evidence>
<dbReference type="EMBL" id="CAJOBB010001350">
    <property type="protein sequence ID" value="CAF3844810.1"/>
    <property type="molecule type" value="Genomic_DNA"/>
</dbReference>
<organism evidence="2 4">
    <name type="scientific">Adineta steineri</name>
    <dbReference type="NCBI Taxonomy" id="433720"/>
    <lineage>
        <taxon>Eukaryota</taxon>
        <taxon>Metazoa</taxon>
        <taxon>Spiralia</taxon>
        <taxon>Gnathifera</taxon>
        <taxon>Rotifera</taxon>
        <taxon>Eurotatoria</taxon>
        <taxon>Bdelloidea</taxon>
        <taxon>Adinetida</taxon>
        <taxon>Adinetidae</taxon>
        <taxon>Adineta</taxon>
    </lineage>
</organism>
<dbReference type="EMBL" id="CAJOAZ010000740">
    <property type="protein sequence ID" value="CAF3705705.1"/>
    <property type="molecule type" value="Genomic_DNA"/>
</dbReference>
<dbReference type="GO" id="GO:0005509">
    <property type="term" value="F:calcium ion binding"/>
    <property type="evidence" value="ECO:0007669"/>
    <property type="project" value="InterPro"/>
</dbReference>